<keyword evidence="4 7" id="KW-0267">Excision nuclease</keyword>
<dbReference type="GO" id="GO:0009381">
    <property type="term" value="F:excinuclease ABC activity"/>
    <property type="evidence" value="ECO:0007669"/>
    <property type="project" value="UniProtKB-UniRule"/>
</dbReference>
<dbReference type="EMBL" id="LR778114">
    <property type="protein sequence ID" value="CAB1129349.1"/>
    <property type="molecule type" value="Genomic_DNA"/>
</dbReference>
<dbReference type="NCBIfam" id="TIGR00194">
    <property type="entry name" value="uvrC"/>
    <property type="match status" value="1"/>
</dbReference>
<dbReference type="InterPro" id="IPR047296">
    <property type="entry name" value="GIY-YIG_UvrC_Cho"/>
</dbReference>
<evidence type="ECO:0000259" key="8">
    <source>
        <dbReference type="PROSITE" id="PS50151"/>
    </source>
</evidence>
<dbReference type="PROSITE" id="PS50165">
    <property type="entry name" value="UVRC"/>
    <property type="match status" value="1"/>
</dbReference>
<proteinExistence type="inferred from homology"/>
<dbReference type="FunFam" id="3.40.1440.10:FF:000001">
    <property type="entry name" value="UvrABC system protein C"/>
    <property type="match status" value="1"/>
</dbReference>
<dbReference type="InterPro" id="IPR050066">
    <property type="entry name" value="UvrABC_protein_C"/>
</dbReference>
<dbReference type="GO" id="GO:0003677">
    <property type="term" value="F:DNA binding"/>
    <property type="evidence" value="ECO:0007669"/>
    <property type="project" value="UniProtKB-UniRule"/>
</dbReference>
<evidence type="ECO:0000313" key="12">
    <source>
        <dbReference type="Proteomes" id="UP000503399"/>
    </source>
</evidence>
<dbReference type="Pfam" id="PF14520">
    <property type="entry name" value="HHH_5"/>
    <property type="match status" value="1"/>
</dbReference>
<dbReference type="InterPro" id="IPR004791">
    <property type="entry name" value="UvrC"/>
</dbReference>
<dbReference type="PANTHER" id="PTHR30562:SF1">
    <property type="entry name" value="UVRABC SYSTEM PROTEIN C"/>
    <property type="match status" value="1"/>
</dbReference>
<dbReference type="InterPro" id="IPR000305">
    <property type="entry name" value="GIY-YIG_endonuc"/>
</dbReference>
<evidence type="ECO:0000259" key="9">
    <source>
        <dbReference type="PROSITE" id="PS50164"/>
    </source>
</evidence>
<dbReference type="SUPFAM" id="SSF47781">
    <property type="entry name" value="RuvA domain 2-like"/>
    <property type="match status" value="1"/>
</dbReference>
<protein>
    <recommendedName>
        <fullName evidence="7">UvrABC system protein C</fullName>
        <shortName evidence="7">Protein UvrC</shortName>
    </recommendedName>
    <alternativeName>
        <fullName evidence="7">Excinuclease ABC subunit C</fullName>
    </alternativeName>
</protein>
<dbReference type="HAMAP" id="MF_00203">
    <property type="entry name" value="UvrC"/>
    <property type="match status" value="1"/>
</dbReference>
<dbReference type="Gene3D" id="4.10.860.10">
    <property type="entry name" value="UVR domain"/>
    <property type="match status" value="1"/>
</dbReference>
<dbReference type="Gene3D" id="3.40.1440.10">
    <property type="entry name" value="GIY-YIG endonuclease"/>
    <property type="match status" value="1"/>
</dbReference>
<sequence length="629" mass="71463">MPGHDREAWREKLAGVPERPGVYLMEDAGGTILYVGKAVNLRNRLRSYFQDRSRLAPKVAAMMRHVADFELITTDTEVEALILEATLIKRHRPHYNIRLKDDKAYPYLRLTWEEDFPRLVVARRVEDTGSRYFGPYTRAQSMHETVRLLRSIFPIRNCTNRRFQEARRPCLEYHIRRCQAPCVGLVDRDSYRAMMKDVELFLDGKADQVEKDLLAAMTQAAERMEFERAARLRDQLKAVREVTAQQKVAADAGRELDAIAWVTAGEEAFVQVFTVRGGRLIGRQAFTLTGLDAATTGAEIGRAFLTQYYDRAREIPAEVLVPVEPAEAESLRAWLAERRGGRVALKVPRRGEKAKLLAMVEENARLARDEEARRLALGDREREEALTGIQQALGLAAPPRRMECYDISHTQGQETVASMVVFTDGRPDKSQYRRFRVRGVSGPDDFASMAEVIRRRFEHARLAGERPELARFARRPDLILIDGGKGQLSAAWEAMHAAGEETAMFGLAKEHEWLFAPGEPDPIILDRHSPALRLLMHLRDEAHRFAITYHRQLRGRRSLRSLLDEVPDIGPKRKRELLTRYRNLEAVRAAPLEELAALPGMTRRAAERVKDYLAGVLEGPGRGPEEGPA</sequence>
<dbReference type="GO" id="GO:0009432">
    <property type="term" value="P:SOS response"/>
    <property type="evidence" value="ECO:0007669"/>
    <property type="project" value="UniProtKB-UniRule"/>
</dbReference>
<gene>
    <name evidence="7 11" type="primary">uvrC</name>
    <name evidence="11" type="ORF">R50_1848</name>
</gene>
<evidence type="ECO:0000259" key="10">
    <source>
        <dbReference type="PROSITE" id="PS50165"/>
    </source>
</evidence>
<evidence type="ECO:0000256" key="5">
    <source>
        <dbReference type="ARBA" id="ARBA00023204"/>
    </source>
</evidence>
<feature type="domain" description="UvrC family homology region profile" evidence="10">
    <location>
        <begin position="268"/>
        <end position="495"/>
    </location>
</feature>
<dbReference type="SMART" id="SM00465">
    <property type="entry name" value="GIYc"/>
    <property type="match status" value="1"/>
</dbReference>
<dbReference type="InterPro" id="IPR035901">
    <property type="entry name" value="GIY-YIG_endonuc_sf"/>
</dbReference>
<dbReference type="SMART" id="SM00278">
    <property type="entry name" value="HhH1"/>
    <property type="match status" value="2"/>
</dbReference>
<keyword evidence="6 7" id="KW-0742">SOS response</keyword>
<dbReference type="Gene3D" id="1.10.150.20">
    <property type="entry name" value="5' to 3' exonuclease, C-terminal subdomain"/>
    <property type="match status" value="1"/>
</dbReference>
<dbReference type="InterPro" id="IPR038476">
    <property type="entry name" value="UvrC_RNase_H_dom_sf"/>
</dbReference>
<organism evidence="11 12">
    <name type="scientific">Candidatus Hydrogenisulfobacillus filiaventi</name>
    <dbReference type="NCBI Taxonomy" id="2707344"/>
    <lineage>
        <taxon>Bacteria</taxon>
        <taxon>Bacillati</taxon>
        <taxon>Bacillota</taxon>
        <taxon>Clostridia</taxon>
        <taxon>Eubacteriales</taxon>
        <taxon>Clostridiales Family XVII. Incertae Sedis</taxon>
        <taxon>Candidatus Hydrogenisulfobacillus</taxon>
    </lineage>
</organism>
<comment type="subcellular location">
    <subcellularLocation>
        <location evidence="7">Cytoplasm</location>
    </subcellularLocation>
</comment>
<dbReference type="InterPro" id="IPR003583">
    <property type="entry name" value="Hlx-hairpin-Hlx_DNA-bd_motif"/>
</dbReference>
<dbReference type="PROSITE" id="PS50151">
    <property type="entry name" value="UVR"/>
    <property type="match status" value="1"/>
</dbReference>
<comment type="subunit">
    <text evidence="7">Interacts with UvrB in an incision complex.</text>
</comment>
<evidence type="ECO:0000256" key="1">
    <source>
        <dbReference type="ARBA" id="ARBA00022490"/>
    </source>
</evidence>
<dbReference type="PROSITE" id="PS50164">
    <property type="entry name" value="GIY_YIG"/>
    <property type="match status" value="1"/>
</dbReference>
<evidence type="ECO:0000256" key="3">
    <source>
        <dbReference type="ARBA" id="ARBA00022769"/>
    </source>
</evidence>
<dbReference type="InterPro" id="IPR010994">
    <property type="entry name" value="RuvA_2-like"/>
</dbReference>
<keyword evidence="2 7" id="KW-0227">DNA damage</keyword>
<evidence type="ECO:0000256" key="7">
    <source>
        <dbReference type="HAMAP-Rule" id="MF_00203"/>
    </source>
</evidence>
<dbReference type="Pfam" id="PF08459">
    <property type="entry name" value="UvrC_RNaseH_dom"/>
    <property type="match status" value="1"/>
</dbReference>
<dbReference type="SUPFAM" id="SSF46600">
    <property type="entry name" value="C-terminal UvrC-binding domain of UvrB"/>
    <property type="match status" value="1"/>
</dbReference>
<dbReference type="PANTHER" id="PTHR30562">
    <property type="entry name" value="UVRC/OXIDOREDUCTASE"/>
    <property type="match status" value="1"/>
</dbReference>
<dbReference type="InterPro" id="IPR036876">
    <property type="entry name" value="UVR_dom_sf"/>
</dbReference>
<dbReference type="InterPro" id="IPR001943">
    <property type="entry name" value="UVR_dom"/>
</dbReference>
<keyword evidence="12" id="KW-1185">Reference proteome</keyword>
<evidence type="ECO:0000256" key="6">
    <source>
        <dbReference type="ARBA" id="ARBA00023236"/>
    </source>
</evidence>
<dbReference type="InterPro" id="IPR001162">
    <property type="entry name" value="UvrC_RNase_H_dom"/>
</dbReference>
<keyword evidence="1 7" id="KW-0963">Cytoplasm</keyword>
<evidence type="ECO:0000256" key="2">
    <source>
        <dbReference type="ARBA" id="ARBA00022763"/>
    </source>
</evidence>
<feature type="domain" description="UVR" evidence="8">
    <location>
        <begin position="207"/>
        <end position="242"/>
    </location>
</feature>
<dbReference type="AlphaFoldDB" id="A0A6F8ZI45"/>
<keyword evidence="5 7" id="KW-0234">DNA repair</keyword>
<accession>A0A6F8ZI45</accession>
<dbReference type="NCBIfam" id="NF001824">
    <property type="entry name" value="PRK00558.1-5"/>
    <property type="match status" value="1"/>
</dbReference>
<dbReference type="CDD" id="cd10434">
    <property type="entry name" value="GIY-YIG_UvrC_Cho"/>
    <property type="match status" value="1"/>
</dbReference>
<dbReference type="Pfam" id="PF22920">
    <property type="entry name" value="UvrC_RNaseH"/>
    <property type="match status" value="1"/>
</dbReference>
<dbReference type="Gene3D" id="3.30.420.340">
    <property type="entry name" value="UvrC, RNAse H endonuclease domain"/>
    <property type="match status" value="1"/>
</dbReference>
<name>A0A6F8ZI45_9FIRM</name>
<dbReference type="Pfam" id="PF01541">
    <property type="entry name" value="GIY-YIG"/>
    <property type="match status" value="1"/>
</dbReference>
<feature type="domain" description="GIY-YIG" evidence="9">
    <location>
        <begin position="18"/>
        <end position="97"/>
    </location>
</feature>
<keyword evidence="3 7" id="KW-0228">DNA excision</keyword>
<dbReference type="GO" id="GO:0009380">
    <property type="term" value="C:excinuclease repair complex"/>
    <property type="evidence" value="ECO:0007669"/>
    <property type="project" value="InterPro"/>
</dbReference>
<dbReference type="KEGG" id="hfv:R50_1848"/>
<dbReference type="Pfam" id="PF02151">
    <property type="entry name" value="UVR"/>
    <property type="match status" value="1"/>
</dbReference>
<reference evidence="11 12" key="1">
    <citation type="submission" date="2020-02" db="EMBL/GenBank/DDBJ databases">
        <authorList>
            <person name="Hogendoorn C."/>
        </authorList>
    </citation>
    <scope>NUCLEOTIDE SEQUENCE [LARGE SCALE GENOMIC DNA]</scope>
    <source>
        <strain evidence="11">R501</strain>
    </source>
</reference>
<dbReference type="Proteomes" id="UP000503399">
    <property type="component" value="Chromosome"/>
</dbReference>
<evidence type="ECO:0000313" key="11">
    <source>
        <dbReference type="EMBL" id="CAB1129349.1"/>
    </source>
</evidence>
<comment type="similarity">
    <text evidence="7">Belongs to the UvrC family.</text>
</comment>
<dbReference type="GO" id="GO:0005737">
    <property type="term" value="C:cytoplasm"/>
    <property type="evidence" value="ECO:0007669"/>
    <property type="project" value="UniProtKB-SubCell"/>
</dbReference>
<dbReference type="SUPFAM" id="SSF82771">
    <property type="entry name" value="GIY-YIG endonuclease"/>
    <property type="match status" value="1"/>
</dbReference>
<comment type="function">
    <text evidence="7">The UvrABC repair system catalyzes the recognition and processing of DNA lesions. UvrC both incises the 5' and 3' sides of the lesion. The N-terminal half is responsible for the 3' incision and the C-terminal half is responsible for the 5' incision.</text>
</comment>
<evidence type="ECO:0000256" key="4">
    <source>
        <dbReference type="ARBA" id="ARBA00022881"/>
    </source>
</evidence>
<dbReference type="GO" id="GO:0006289">
    <property type="term" value="P:nucleotide-excision repair"/>
    <property type="evidence" value="ECO:0007669"/>
    <property type="project" value="UniProtKB-UniRule"/>
</dbReference>